<sequence length="160" mass="18094">MKDTSGRSIGVAVSEVVPGVPCCPQGETVARFIQGFFVKTMFIMLYKRKGRNLKKPMGKKAKTYELPAPAVQVPVRRRRPSHGRFEKPSGTRRRPRRPGRLQAERGRRHNPRSALHGGQTFGLQRRSQTHRNAQTRRPLQTMGIRIRQGGPRAGQTLPHT</sequence>
<accession>A0A6H5FT57</accession>
<feature type="region of interest" description="Disordered" evidence="1">
    <location>
        <begin position="57"/>
        <end position="160"/>
    </location>
</feature>
<name>A0A6H5FT57_9HEMI</name>
<feature type="compositionally biased region" description="Basic residues" evidence="1">
    <location>
        <begin position="90"/>
        <end position="99"/>
    </location>
</feature>
<gene>
    <name evidence="2" type="ORF">NTEN_LOCUS171</name>
</gene>
<evidence type="ECO:0000313" key="2">
    <source>
        <dbReference type="EMBL" id="CAA9993184.1"/>
    </source>
</evidence>
<reference evidence="2 3" key="1">
    <citation type="submission" date="2020-02" db="EMBL/GenBank/DDBJ databases">
        <authorList>
            <person name="Ferguson B K."/>
        </authorList>
    </citation>
    <scope>NUCLEOTIDE SEQUENCE [LARGE SCALE GENOMIC DNA]</scope>
</reference>
<proteinExistence type="predicted"/>
<evidence type="ECO:0000313" key="3">
    <source>
        <dbReference type="Proteomes" id="UP000479000"/>
    </source>
</evidence>
<dbReference type="EMBL" id="CADCXU010000232">
    <property type="protein sequence ID" value="CAA9993184.1"/>
    <property type="molecule type" value="Genomic_DNA"/>
</dbReference>
<evidence type="ECO:0000256" key="1">
    <source>
        <dbReference type="SAM" id="MobiDB-lite"/>
    </source>
</evidence>
<protein>
    <submittedName>
        <fullName evidence="2">Uncharacterized protein</fullName>
    </submittedName>
</protein>
<dbReference type="AlphaFoldDB" id="A0A6H5FT57"/>
<dbReference type="Proteomes" id="UP000479000">
    <property type="component" value="Unassembled WGS sequence"/>
</dbReference>
<keyword evidence="3" id="KW-1185">Reference proteome</keyword>
<organism evidence="2 3">
    <name type="scientific">Nesidiocoris tenuis</name>
    <dbReference type="NCBI Taxonomy" id="355587"/>
    <lineage>
        <taxon>Eukaryota</taxon>
        <taxon>Metazoa</taxon>
        <taxon>Ecdysozoa</taxon>
        <taxon>Arthropoda</taxon>
        <taxon>Hexapoda</taxon>
        <taxon>Insecta</taxon>
        <taxon>Pterygota</taxon>
        <taxon>Neoptera</taxon>
        <taxon>Paraneoptera</taxon>
        <taxon>Hemiptera</taxon>
        <taxon>Heteroptera</taxon>
        <taxon>Panheteroptera</taxon>
        <taxon>Cimicomorpha</taxon>
        <taxon>Miridae</taxon>
        <taxon>Dicyphina</taxon>
        <taxon>Nesidiocoris</taxon>
    </lineage>
</organism>
<feature type="compositionally biased region" description="Polar residues" evidence="1">
    <location>
        <begin position="121"/>
        <end position="138"/>
    </location>
</feature>